<organism evidence="2 3">
    <name type="scientific">Halosegnis longus</name>
    <dbReference type="NCBI Taxonomy" id="2216012"/>
    <lineage>
        <taxon>Archaea</taxon>
        <taxon>Methanobacteriati</taxon>
        <taxon>Methanobacteriota</taxon>
        <taxon>Stenosarchaea group</taxon>
        <taxon>Halobacteria</taxon>
        <taxon>Halobacteriales</taxon>
        <taxon>Natronomonadaceae</taxon>
        <taxon>Halosegnis</taxon>
    </lineage>
</organism>
<keyword evidence="1" id="KW-0812">Transmembrane</keyword>
<keyword evidence="1" id="KW-0472">Membrane</keyword>
<dbReference type="RefSeq" id="WP_123124766.1">
    <property type="nucleotide sequence ID" value="NZ_RJJC01000002.1"/>
</dbReference>
<dbReference type="EMBL" id="RJJC01000002">
    <property type="protein sequence ID" value="RNJ22663.1"/>
    <property type="molecule type" value="Genomic_DNA"/>
</dbReference>
<name>A0AAJ4R6A7_9EURY</name>
<dbReference type="AlphaFoldDB" id="A0AAJ4R6A7"/>
<gene>
    <name evidence="2" type="ORF">Nmn1133_13625</name>
</gene>
<dbReference type="Proteomes" id="UP000270581">
    <property type="component" value="Unassembled WGS sequence"/>
</dbReference>
<sequence length="86" mass="9884">MGYVFGLFKYWIKGPFTNPIAFYIYGAGILALMNAFPHFIDGNFVQMVFQYFFIKYLPPTSVGQVIMQVIVGTLVAGLRWFVFTPR</sequence>
<feature type="transmembrane region" description="Helical" evidence="1">
    <location>
        <begin position="20"/>
        <end position="40"/>
    </location>
</feature>
<protein>
    <submittedName>
        <fullName evidence="2">Uncharacterized protein</fullName>
    </submittedName>
</protein>
<proteinExistence type="predicted"/>
<comment type="caution">
    <text evidence="2">The sequence shown here is derived from an EMBL/GenBank/DDBJ whole genome shotgun (WGS) entry which is preliminary data.</text>
</comment>
<keyword evidence="3" id="KW-1185">Reference proteome</keyword>
<accession>A0AAJ4R6A7</accession>
<reference evidence="2 3" key="1">
    <citation type="submission" date="2018-11" db="EMBL/GenBank/DDBJ databases">
        <title>Genome sequences of Natronomonas sp. CBA1133.</title>
        <authorList>
            <person name="Roh S.W."/>
            <person name="Cha I.-T."/>
        </authorList>
    </citation>
    <scope>NUCLEOTIDE SEQUENCE [LARGE SCALE GENOMIC DNA]</scope>
    <source>
        <strain evidence="2 3">CBA1133</strain>
    </source>
</reference>
<keyword evidence="1" id="KW-1133">Transmembrane helix</keyword>
<evidence type="ECO:0000313" key="2">
    <source>
        <dbReference type="EMBL" id="RNJ22663.1"/>
    </source>
</evidence>
<feature type="transmembrane region" description="Helical" evidence="1">
    <location>
        <begin position="61"/>
        <end position="82"/>
    </location>
</feature>
<evidence type="ECO:0000256" key="1">
    <source>
        <dbReference type="SAM" id="Phobius"/>
    </source>
</evidence>
<evidence type="ECO:0000313" key="3">
    <source>
        <dbReference type="Proteomes" id="UP000270581"/>
    </source>
</evidence>